<accession>A0A1T5C8T1</accession>
<dbReference type="SUPFAM" id="SSF55874">
    <property type="entry name" value="ATPase domain of HSP90 chaperone/DNA topoisomerase II/histidine kinase"/>
    <property type="match status" value="1"/>
</dbReference>
<keyword evidence="3" id="KW-0597">Phosphoprotein</keyword>
<dbReference type="Gene3D" id="1.10.287.130">
    <property type="match status" value="1"/>
</dbReference>
<dbReference type="PROSITE" id="PS50109">
    <property type="entry name" value="HIS_KIN"/>
    <property type="match status" value="1"/>
</dbReference>
<dbReference type="InterPro" id="IPR036890">
    <property type="entry name" value="HATPase_C_sf"/>
</dbReference>
<evidence type="ECO:0000256" key="2">
    <source>
        <dbReference type="ARBA" id="ARBA00012438"/>
    </source>
</evidence>
<evidence type="ECO:0000256" key="4">
    <source>
        <dbReference type="SAM" id="Coils"/>
    </source>
</evidence>
<dbReference type="SMART" id="SM00388">
    <property type="entry name" value="HisKA"/>
    <property type="match status" value="1"/>
</dbReference>
<evidence type="ECO:0000313" key="7">
    <source>
        <dbReference type="Proteomes" id="UP000190541"/>
    </source>
</evidence>
<comment type="catalytic activity">
    <reaction evidence="1">
        <text>ATP + protein L-histidine = ADP + protein N-phospho-L-histidine.</text>
        <dbReference type="EC" id="2.7.13.3"/>
    </reaction>
</comment>
<dbReference type="InterPro" id="IPR005467">
    <property type="entry name" value="His_kinase_dom"/>
</dbReference>
<sequence length="458" mass="51423">MSMLLEPLFALLLINFLGKRIDPKEAPYDVHRYVMAGRGIAIGLLLLDILTDSAIIQHGIRLGVFALLWLVYVRPELRVGRSFMVSMLPYMVLSLLSDVVQAVNRDFYRENDDFFDNAELFGILWFGAMWFVNRNQRRALEKERLRREAEEARLRVMAEMKVNLEAEVAQRTAELVKQKEELEQTLDELRRTQDQLIQSEKMASLGELTAGIAHEIQNPLNFVNNFSEVSVELLDELKAGPLSQLPAGQLEEAEEIIGDLTQNLEKISLHGKRADGIVKSMLQHSRASAGKKEVININLLADEYLRLSYHGLRAKDKSFNATMEMDFADDLLSAAVIPQDLGRVLLNLFNNAFYSVSEKKKGAPADYTPLVRVATSNVRRADGREAIAITVHDNGLGIPKNILDKIYQPFFTTKPTGQGTGLGLSMSYDIIHKMHGGEMQVDTAEGKYATFTITIPAS</sequence>
<dbReference type="SUPFAM" id="SSF47384">
    <property type="entry name" value="Homodimeric domain of signal transducing histidine kinase"/>
    <property type="match status" value="1"/>
</dbReference>
<dbReference type="Pfam" id="PF02518">
    <property type="entry name" value="HATPase_c"/>
    <property type="match status" value="1"/>
</dbReference>
<dbReference type="Gene3D" id="3.30.565.10">
    <property type="entry name" value="Histidine kinase-like ATPase, C-terminal domain"/>
    <property type="match status" value="1"/>
</dbReference>
<dbReference type="AlphaFoldDB" id="A0A1T5C8T1"/>
<dbReference type="Proteomes" id="UP000190541">
    <property type="component" value="Unassembled WGS sequence"/>
</dbReference>
<keyword evidence="6" id="KW-0808">Transferase</keyword>
<dbReference type="SMART" id="SM00387">
    <property type="entry name" value="HATPase_c"/>
    <property type="match status" value="1"/>
</dbReference>
<feature type="coiled-coil region" evidence="4">
    <location>
        <begin position="132"/>
        <end position="202"/>
    </location>
</feature>
<dbReference type="STRING" id="623280.SAMN05660226_01974"/>
<feature type="domain" description="Histidine kinase" evidence="5">
    <location>
        <begin position="211"/>
        <end position="458"/>
    </location>
</feature>
<dbReference type="EMBL" id="FUYS01000004">
    <property type="protein sequence ID" value="SKB55858.1"/>
    <property type="molecule type" value="Genomic_DNA"/>
</dbReference>
<dbReference type="CDD" id="cd00082">
    <property type="entry name" value="HisKA"/>
    <property type="match status" value="1"/>
</dbReference>
<keyword evidence="4" id="KW-0175">Coiled coil</keyword>
<dbReference type="RefSeq" id="WP_245826909.1">
    <property type="nucleotide sequence ID" value="NZ_FUYS01000004.1"/>
</dbReference>
<proteinExistence type="predicted"/>
<dbReference type="InterPro" id="IPR036097">
    <property type="entry name" value="HisK_dim/P_sf"/>
</dbReference>
<keyword evidence="7" id="KW-1185">Reference proteome</keyword>
<gene>
    <name evidence="6" type="ORF">SAMN05660226_01974</name>
</gene>
<reference evidence="6 7" key="1">
    <citation type="submission" date="2017-02" db="EMBL/GenBank/DDBJ databases">
        <authorList>
            <person name="Peterson S.W."/>
        </authorList>
    </citation>
    <scope>NUCLEOTIDE SEQUENCE [LARGE SCALE GENOMIC DNA]</scope>
    <source>
        <strain evidence="6 7">DSM 22899</strain>
    </source>
</reference>
<organism evidence="6 7">
    <name type="scientific">Parapedobacter luteus</name>
    <dbReference type="NCBI Taxonomy" id="623280"/>
    <lineage>
        <taxon>Bacteria</taxon>
        <taxon>Pseudomonadati</taxon>
        <taxon>Bacteroidota</taxon>
        <taxon>Sphingobacteriia</taxon>
        <taxon>Sphingobacteriales</taxon>
        <taxon>Sphingobacteriaceae</taxon>
        <taxon>Parapedobacter</taxon>
    </lineage>
</organism>
<dbReference type="PRINTS" id="PR00344">
    <property type="entry name" value="BCTRLSENSOR"/>
</dbReference>
<evidence type="ECO:0000256" key="3">
    <source>
        <dbReference type="ARBA" id="ARBA00022553"/>
    </source>
</evidence>
<dbReference type="InterPro" id="IPR003594">
    <property type="entry name" value="HATPase_dom"/>
</dbReference>
<dbReference type="PANTHER" id="PTHR43065:SF42">
    <property type="entry name" value="TWO-COMPONENT SENSOR PPRA"/>
    <property type="match status" value="1"/>
</dbReference>
<name>A0A1T5C8T1_9SPHI</name>
<evidence type="ECO:0000256" key="1">
    <source>
        <dbReference type="ARBA" id="ARBA00000085"/>
    </source>
</evidence>
<evidence type="ECO:0000313" key="6">
    <source>
        <dbReference type="EMBL" id="SKB55858.1"/>
    </source>
</evidence>
<dbReference type="EC" id="2.7.13.3" evidence="2"/>
<keyword evidence="6" id="KW-0418">Kinase</keyword>
<dbReference type="PANTHER" id="PTHR43065">
    <property type="entry name" value="SENSOR HISTIDINE KINASE"/>
    <property type="match status" value="1"/>
</dbReference>
<protein>
    <recommendedName>
        <fullName evidence="2">histidine kinase</fullName>
        <ecNumber evidence="2">2.7.13.3</ecNumber>
    </recommendedName>
</protein>
<dbReference type="InterPro" id="IPR004358">
    <property type="entry name" value="Sig_transdc_His_kin-like_C"/>
</dbReference>
<evidence type="ECO:0000259" key="5">
    <source>
        <dbReference type="PROSITE" id="PS50109"/>
    </source>
</evidence>
<dbReference type="GO" id="GO:0000155">
    <property type="term" value="F:phosphorelay sensor kinase activity"/>
    <property type="evidence" value="ECO:0007669"/>
    <property type="project" value="InterPro"/>
</dbReference>
<dbReference type="InterPro" id="IPR003661">
    <property type="entry name" value="HisK_dim/P_dom"/>
</dbReference>